<organism evidence="1 2">
    <name type="scientific">Helianthus annuus</name>
    <name type="common">Common sunflower</name>
    <dbReference type="NCBI Taxonomy" id="4232"/>
    <lineage>
        <taxon>Eukaryota</taxon>
        <taxon>Viridiplantae</taxon>
        <taxon>Streptophyta</taxon>
        <taxon>Embryophyta</taxon>
        <taxon>Tracheophyta</taxon>
        <taxon>Spermatophyta</taxon>
        <taxon>Magnoliopsida</taxon>
        <taxon>eudicotyledons</taxon>
        <taxon>Gunneridae</taxon>
        <taxon>Pentapetalae</taxon>
        <taxon>asterids</taxon>
        <taxon>campanulids</taxon>
        <taxon>Asterales</taxon>
        <taxon>Asteraceae</taxon>
        <taxon>Asteroideae</taxon>
        <taxon>Heliantheae alliance</taxon>
        <taxon>Heliantheae</taxon>
        <taxon>Helianthus</taxon>
    </lineage>
</organism>
<keyword evidence="2" id="KW-1185">Reference proteome</keyword>
<proteinExistence type="predicted"/>
<accession>A0A251S2B8</accession>
<dbReference type="AlphaFoldDB" id="A0A251S2B8"/>
<gene>
    <name evidence="1" type="ORF">HannXRQ_Chr16g0526521</name>
</gene>
<protein>
    <submittedName>
        <fullName evidence="1">Uncharacterized protein</fullName>
    </submittedName>
</protein>
<evidence type="ECO:0000313" key="1">
    <source>
        <dbReference type="EMBL" id="OTF92855.1"/>
    </source>
</evidence>
<dbReference type="InParanoid" id="A0A251S2B8"/>
<sequence length="55" mass="6511">MDAGWCRNWSWSSCSYISIYHQKFSKTAFVSFFYTCLQFDMLNSNRCGARIIPKI</sequence>
<name>A0A251S2B8_HELAN</name>
<reference evidence="2" key="1">
    <citation type="journal article" date="2017" name="Nature">
        <title>The sunflower genome provides insights into oil metabolism, flowering and Asterid evolution.</title>
        <authorList>
            <person name="Badouin H."/>
            <person name="Gouzy J."/>
            <person name="Grassa C.J."/>
            <person name="Murat F."/>
            <person name="Staton S.E."/>
            <person name="Cottret L."/>
            <person name="Lelandais-Briere C."/>
            <person name="Owens G.L."/>
            <person name="Carrere S."/>
            <person name="Mayjonade B."/>
            <person name="Legrand L."/>
            <person name="Gill N."/>
            <person name="Kane N.C."/>
            <person name="Bowers J.E."/>
            <person name="Hubner S."/>
            <person name="Bellec A."/>
            <person name="Berard A."/>
            <person name="Berges H."/>
            <person name="Blanchet N."/>
            <person name="Boniface M.C."/>
            <person name="Brunel D."/>
            <person name="Catrice O."/>
            <person name="Chaidir N."/>
            <person name="Claudel C."/>
            <person name="Donnadieu C."/>
            <person name="Faraut T."/>
            <person name="Fievet G."/>
            <person name="Helmstetter N."/>
            <person name="King M."/>
            <person name="Knapp S.J."/>
            <person name="Lai Z."/>
            <person name="Le Paslier M.C."/>
            <person name="Lippi Y."/>
            <person name="Lorenzon L."/>
            <person name="Mandel J.R."/>
            <person name="Marage G."/>
            <person name="Marchand G."/>
            <person name="Marquand E."/>
            <person name="Bret-Mestries E."/>
            <person name="Morien E."/>
            <person name="Nambeesan S."/>
            <person name="Nguyen T."/>
            <person name="Pegot-Espagnet P."/>
            <person name="Pouilly N."/>
            <person name="Raftis F."/>
            <person name="Sallet E."/>
            <person name="Schiex T."/>
            <person name="Thomas J."/>
            <person name="Vandecasteele C."/>
            <person name="Vares D."/>
            <person name="Vear F."/>
            <person name="Vautrin S."/>
            <person name="Crespi M."/>
            <person name="Mangin B."/>
            <person name="Burke J.M."/>
            <person name="Salse J."/>
            <person name="Munos S."/>
            <person name="Vincourt P."/>
            <person name="Rieseberg L.H."/>
            <person name="Langlade N.B."/>
        </authorList>
    </citation>
    <scope>NUCLEOTIDE SEQUENCE [LARGE SCALE GENOMIC DNA]</scope>
    <source>
        <strain evidence="2">cv. SF193</strain>
    </source>
</reference>
<dbReference type="EMBL" id="CM007905">
    <property type="protein sequence ID" value="OTF92855.1"/>
    <property type="molecule type" value="Genomic_DNA"/>
</dbReference>
<dbReference type="Proteomes" id="UP000215914">
    <property type="component" value="Chromosome 16"/>
</dbReference>
<evidence type="ECO:0000313" key="2">
    <source>
        <dbReference type="Proteomes" id="UP000215914"/>
    </source>
</evidence>